<feature type="transmembrane region" description="Helical" evidence="1">
    <location>
        <begin position="92"/>
        <end position="114"/>
    </location>
</feature>
<evidence type="ECO:0000313" key="3">
    <source>
        <dbReference type="Proteomes" id="UP001139971"/>
    </source>
</evidence>
<comment type="caution">
    <text evidence="2">The sequence shown here is derived from an EMBL/GenBank/DDBJ whole genome shotgun (WGS) entry which is preliminary data.</text>
</comment>
<feature type="transmembrane region" description="Helical" evidence="1">
    <location>
        <begin position="28"/>
        <end position="49"/>
    </location>
</feature>
<reference evidence="2" key="1">
    <citation type="submission" date="2023-02" db="EMBL/GenBank/DDBJ databases">
        <title>Tahibacter soli sp. nov. isolated from soil.</title>
        <authorList>
            <person name="Baek J.H."/>
            <person name="Lee J.K."/>
            <person name="Choi D.G."/>
            <person name="Jeon C.O."/>
        </authorList>
    </citation>
    <scope>NUCLEOTIDE SEQUENCE</scope>
    <source>
        <strain evidence="2">BL</strain>
    </source>
</reference>
<dbReference type="EMBL" id="JAOVZO020000019">
    <property type="protein sequence ID" value="MDC8014929.1"/>
    <property type="molecule type" value="Genomic_DNA"/>
</dbReference>
<organism evidence="2 3">
    <name type="scientific">Tahibacter soli</name>
    <dbReference type="NCBI Taxonomy" id="2983605"/>
    <lineage>
        <taxon>Bacteria</taxon>
        <taxon>Pseudomonadati</taxon>
        <taxon>Pseudomonadota</taxon>
        <taxon>Gammaproteobacteria</taxon>
        <taxon>Lysobacterales</taxon>
        <taxon>Rhodanobacteraceae</taxon>
        <taxon>Tahibacter</taxon>
    </lineage>
</organism>
<proteinExistence type="predicted"/>
<evidence type="ECO:0000256" key="1">
    <source>
        <dbReference type="SAM" id="Phobius"/>
    </source>
</evidence>
<accession>A0A9X3YND1</accession>
<keyword evidence="1" id="KW-0472">Membrane</keyword>
<dbReference type="AlphaFoldDB" id="A0A9X3YND1"/>
<sequence>MMNRTDTTPSIETLRQLAREQFSLGVRLRYVGLALAAAMATSVVASLLLTEPHLPLRTQAAFAAMTAIGIAWIAFAVWVLRERRPLLARHRVVAGRMAVAFCAAFALGAGIAVATTRAPAAFGAFATGMAMVAAAVAMLVRANRHRAQLLARRDALEDALRGAG</sequence>
<keyword evidence="1" id="KW-1133">Transmembrane helix</keyword>
<gene>
    <name evidence="2" type="ORF">OD750_020485</name>
</gene>
<keyword evidence="3" id="KW-1185">Reference proteome</keyword>
<evidence type="ECO:0000313" key="2">
    <source>
        <dbReference type="EMBL" id="MDC8014929.1"/>
    </source>
</evidence>
<feature type="transmembrane region" description="Helical" evidence="1">
    <location>
        <begin position="61"/>
        <end position="80"/>
    </location>
</feature>
<name>A0A9X3YND1_9GAMM</name>
<dbReference type="Proteomes" id="UP001139971">
    <property type="component" value="Unassembled WGS sequence"/>
</dbReference>
<keyword evidence="1" id="KW-0812">Transmembrane</keyword>
<evidence type="ECO:0008006" key="4">
    <source>
        <dbReference type="Google" id="ProtNLM"/>
    </source>
</evidence>
<protein>
    <recommendedName>
        <fullName evidence="4">Transmembrane transport protein</fullName>
    </recommendedName>
</protein>
<feature type="transmembrane region" description="Helical" evidence="1">
    <location>
        <begin position="120"/>
        <end position="140"/>
    </location>
</feature>
<dbReference type="RefSeq" id="WP_263540833.1">
    <property type="nucleotide sequence ID" value="NZ_JAOVZO020000019.1"/>
</dbReference>